<evidence type="ECO:0000256" key="3">
    <source>
        <dbReference type="ARBA" id="ARBA00022729"/>
    </source>
</evidence>
<evidence type="ECO:0000256" key="6">
    <source>
        <dbReference type="SAM" id="SignalP"/>
    </source>
</evidence>
<dbReference type="STRING" id="58114.SAMN05216270_109159"/>
<dbReference type="RefSeq" id="WP_091037413.1">
    <property type="nucleotide sequence ID" value="NZ_FNAD01000009.1"/>
</dbReference>
<dbReference type="PROSITE" id="PS51318">
    <property type="entry name" value="TAT"/>
    <property type="match status" value="1"/>
</dbReference>
<dbReference type="NCBIfam" id="TIGR01167">
    <property type="entry name" value="LPXTG_anchor"/>
    <property type="match status" value="1"/>
</dbReference>
<dbReference type="Pfam" id="PF00746">
    <property type="entry name" value="Gram_pos_anchor"/>
    <property type="match status" value="1"/>
</dbReference>
<dbReference type="InterPro" id="IPR019931">
    <property type="entry name" value="LPXTG_anchor"/>
</dbReference>
<name>A0A1G6YT69_9ACTN</name>
<dbReference type="OrthoDB" id="5175240at2"/>
<dbReference type="Proteomes" id="UP000198949">
    <property type="component" value="Unassembled WGS sequence"/>
</dbReference>
<keyword evidence="4" id="KW-0572">Peptidoglycan-anchor</keyword>
<evidence type="ECO:0000256" key="4">
    <source>
        <dbReference type="ARBA" id="ARBA00023088"/>
    </source>
</evidence>
<evidence type="ECO:0000313" key="9">
    <source>
        <dbReference type="Proteomes" id="UP000198949"/>
    </source>
</evidence>
<evidence type="ECO:0000256" key="5">
    <source>
        <dbReference type="SAM" id="Phobius"/>
    </source>
</evidence>
<feature type="chain" id="PRO_5011689414" evidence="6">
    <location>
        <begin position="35"/>
        <end position="534"/>
    </location>
</feature>
<sequence length="534" mass="55846">MHARSNRTRRALLLPVVIAAAALGAGAFASPASAQVPTPEEVGIDDGSPVTVGGEPVRFSAEVVFGEDLPAGHTVTMTILFDTPAGAIVPENDADDDDCTTDGPYAADCSLDVDGDRVSFDFLYAATDAVEDDSFAYFASFAVDGATVETVEGAIEVLPVEEGPGEAWPYLHGDAVFTGVEPGSTVEVQPEFLQEQALGDDAAAVILTFSEPEYPFSEGRGADASAGYDNCTDRYFDSPGVTCVVTDFADAPGTVFTPTVPVHYAVSERAPGPVDVCVCYYSAYVVNAAELEDRFGDVDWDAGSGNLFGLRVVSEPESEFADSTVGEIVITTADHPWDLAVDDANAKGALGSKTTVTVEVVNDGPADAYDFFDGPGSYALLGRLPTGLDLVSIDEEGWICLDEADWETYLPSVDPGDLAKLDFACLFDEIAAGETHELPVRVEITGTGAKRDGTLEVVTLDNDGYPGVLEADPKDNSAVFSVNADGHGQLPKTGSSLTPVLGIAAAALVAGVLLFVLTRRRGPSEPASEPEAEE</sequence>
<keyword evidence="1" id="KW-0134">Cell wall</keyword>
<gene>
    <name evidence="8" type="ORF">SAMN05216270_109159</name>
</gene>
<proteinExistence type="predicted"/>
<evidence type="ECO:0000256" key="2">
    <source>
        <dbReference type="ARBA" id="ARBA00022525"/>
    </source>
</evidence>
<evidence type="ECO:0000259" key="7">
    <source>
        <dbReference type="Pfam" id="PF00746"/>
    </source>
</evidence>
<keyword evidence="9" id="KW-1185">Reference proteome</keyword>
<feature type="domain" description="Gram-positive cocci surface proteins LPxTG" evidence="7">
    <location>
        <begin position="485"/>
        <end position="521"/>
    </location>
</feature>
<dbReference type="AlphaFoldDB" id="A0A1G6YT69"/>
<protein>
    <submittedName>
        <fullName evidence="8">LPXTG-motif cell wall anchor domain-containing protein</fullName>
    </submittedName>
</protein>
<accession>A0A1G6YT69</accession>
<keyword evidence="2" id="KW-0964">Secreted</keyword>
<dbReference type="EMBL" id="FNAD01000009">
    <property type="protein sequence ID" value="SDD93530.1"/>
    <property type="molecule type" value="Genomic_DNA"/>
</dbReference>
<reference evidence="9" key="1">
    <citation type="submission" date="2016-10" db="EMBL/GenBank/DDBJ databases">
        <authorList>
            <person name="Varghese N."/>
            <person name="Submissions S."/>
        </authorList>
    </citation>
    <scope>NUCLEOTIDE SEQUENCE [LARGE SCALE GENOMIC DNA]</scope>
    <source>
        <strain evidence="9">CGMCC 4.3516</strain>
    </source>
</reference>
<keyword evidence="5" id="KW-0812">Transmembrane</keyword>
<feature type="transmembrane region" description="Helical" evidence="5">
    <location>
        <begin position="497"/>
        <end position="517"/>
    </location>
</feature>
<evidence type="ECO:0000256" key="1">
    <source>
        <dbReference type="ARBA" id="ARBA00022512"/>
    </source>
</evidence>
<keyword evidence="5" id="KW-1133">Transmembrane helix</keyword>
<dbReference type="InterPro" id="IPR006311">
    <property type="entry name" value="TAT_signal"/>
</dbReference>
<keyword evidence="5" id="KW-0472">Membrane</keyword>
<feature type="signal peptide" evidence="6">
    <location>
        <begin position="1"/>
        <end position="34"/>
    </location>
</feature>
<keyword evidence="3 6" id="KW-0732">Signal</keyword>
<organism evidence="8 9">
    <name type="scientific">Glycomyces harbinensis</name>
    <dbReference type="NCBI Taxonomy" id="58114"/>
    <lineage>
        <taxon>Bacteria</taxon>
        <taxon>Bacillati</taxon>
        <taxon>Actinomycetota</taxon>
        <taxon>Actinomycetes</taxon>
        <taxon>Glycomycetales</taxon>
        <taxon>Glycomycetaceae</taxon>
        <taxon>Glycomyces</taxon>
    </lineage>
</organism>
<evidence type="ECO:0000313" key="8">
    <source>
        <dbReference type="EMBL" id="SDD93530.1"/>
    </source>
</evidence>